<accession>A0A1X6ZAJ6</accession>
<keyword evidence="3" id="KW-1185">Reference proteome</keyword>
<dbReference type="GO" id="GO:0003677">
    <property type="term" value="F:DNA binding"/>
    <property type="evidence" value="ECO:0007669"/>
    <property type="project" value="InterPro"/>
</dbReference>
<evidence type="ECO:0000313" key="3">
    <source>
        <dbReference type="Proteomes" id="UP000193963"/>
    </source>
</evidence>
<dbReference type="OrthoDB" id="8902678at2"/>
<dbReference type="Gene3D" id="1.10.260.40">
    <property type="entry name" value="lambda repressor-like DNA-binding domains"/>
    <property type="match status" value="1"/>
</dbReference>
<gene>
    <name evidence="2" type="ORF">PSM7751_02139</name>
</gene>
<dbReference type="AlphaFoldDB" id="A0A1X6ZAJ6"/>
<dbReference type="RefSeq" id="WP_085888209.1">
    <property type="nucleotide sequence ID" value="NZ_FWFN01000004.1"/>
</dbReference>
<evidence type="ECO:0000313" key="2">
    <source>
        <dbReference type="EMBL" id="SLN46213.1"/>
    </source>
</evidence>
<dbReference type="Pfam" id="PF13560">
    <property type="entry name" value="HTH_31"/>
    <property type="match status" value="1"/>
</dbReference>
<evidence type="ECO:0000259" key="1">
    <source>
        <dbReference type="PROSITE" id="PS50943"/>
    </source>
</evidence>
<sequence>MVNLGFKTDQSDLKPVEIRGIFGANLRQLSSQYPSIAGLCRELGINRTQYNRYLSGESFPRPDVLHRICQFFGTDARILLEPVSEVKPANQDLLSHPIIAEYLGRAATLVDEQMFPSGFYRFTRVSFIDSEKAVLGLVHVSREDGFTFLRGFEAREAMRQQGLPDDPQTREFRGLLMAQEQGVAALVSRRGSVTCSFNFLARVAAFDNNFWEGYTTRTIREAASGPRAARVVYEHLGRNTAQVFASARQAGLIDADQIPAFHRRLLRLSEPFR</sequence>
<organism evidence="2 3">
    <name type="scientific">Pseudooceanicola marinus</name>
    <dbReference type="NCBI Taxonomy" id="396013"/>
    <lineage>
        <taxon>Bacteria</taxon>
        <taxon>Pseudomonadati</taxon>
        <taxon>Pseudomonadota</taxon>
        <taxon>Alphaproteobacteria</taxon>
        <taxon>Rhodobacterales</taxon>
        <taxon>Paracoccaceae</taxon>
        <taxon>Pseudooceanicola</taxon>
    </lineage>
</organism>
<dbReference type="EMBL" id="FWFN01000004">
    <property type="protein sequence ID" value="SLN46213.1"/>
    <property type="molecule type" value="Genomic_DNA"/>
</dbReference>
<dbReference type="PROSITE" id="PS50943">
    <property type="entry name" value="HTH_CROC1"/>
    <property type="match status" value="1"/>
</dbReference>
<protein>
    <submittedName>
        <fullName evidence="2">Helix-turn-helix domain protein</fullName>
    </submittedName>
</protein>
<dbReference type="InterPro" id="IPR001387">
    <property type="entry name" value="Cro/C1-type_HTH"/>
</dbReference>
<dbReference type="InterPro" id="IPR010982">
    <property type="entry name" value="Lambda_DNA-bd_dom_sf"/>
</dbReference>
<proteinExistence type="predicted"/>
<dbReference type="SUPFAM" id="SSF47413">
    <property type="entry name" value="lambda repressor-like DNA-binding domains"/>
    <property type="match status" value="1"/>
</dbReference>
<name>A0A1X6ZAJ6_9RHOB</name>
<feature type="domain" description="HTH cro/C1-type" evidence="1">
    <location>
        <begin position="39"/>
        <end position="79"/>
    </location>
</feature>
<dbReference type="Proteomes" id="UP000193963">
    <property type="component" value="Unassembled WGS sequence"/>
</dbReference>
<dbReference type="CDD" id="cd00093">
    <property type="entry name" value="HTH_XRE"/>
    <property type="match status" value="1"/>
</dbReference>
<reference evidence="2 3" key="1">
    <citation type="submission" date="2017-03" db="EMBL/GenBank/DDBJ databases">
        <authorList>
            <person name="Afonso C.L."/>
            <person name="Miller P.J."/>
            <person name="Scott M.A."/>
            <person name="Spackman E."/>
            <person name="Goraichik I."/>
            <person name="Dimitrov K.M."/>
            <person name="Suarez D.L."/>
            <person name="Swayne D.E."/>
        </authorList>
    </citation>
    <scope>NUCLEOTIDE SEQUENCE [LARGE SCALE GENOMIC DNA]</scope>
    <source>
        <strain evidence="2 3">CECT 7751</strain>
    </source>
</reference>